<dbReference type="EMBL" id="CM042886">
    <property type="protein sequence ID" value="KAI4339737.1"/>
    <property type="molecule type" value="Genomic_DNA"/>
</dbReference>
<sequence>MSMLKIHPEELALDRIDLEPFEGCEVEEDITIPAGFETASLAMVISERREALSKQGKHEFLPPRGLTVTVGDRCSVKAAVCAVGSR</sequence>
<organism evidence="1 2">
    <name type="scientific">Melastoma candidum</name>
    <dbReference type="NCBI Taxonomy" id="119954"/>
    <lineage>
        <taxon>Eukaryota</taxon>
        <taxon>Viridiplantae</taxon>
        <taxon>Streptophyta</taxon>
        <taxon>Embryophyta</taxon>
        <taxon>Tracheophyta</taxon>
        <taxon>Spermatophyta</taxon>
        <taxon>Magnoliopsida</taxon>
        <taxon>eudicotyledons</taxon>
        <taxon>Gunneridae</taxon>
        <taxon>Pentapetalae</taxon>
        <taxon>rosids</taxon>
        <taxon>malvids</taxon>
        <taxon>Myrtales</taxon>
        <taxon>Melastomataceae</taxon>
        <taxon>Melastomatoideae</taxon>
        <taxon>Melastomateae</taxon>
        <taxon>Melastoma</taxon>
    </lineage>
</organism>
<proteinExistence type="predicted"/>
<keyword evidence="2" id="KW-1185">Reference proteome</keyword>
<reference evidence="2" key="1">
    <citation type="journal article" date="2023" name="Front. Plant Sci.">
        <title>Chromosomal-level genome assembly of Melastoma candidum provides insights into trichome evolution.</title>
        <authorList>
            <person name="Zhong Y."/>
            <person name="Wu W."/>
            <person name="Sun C."/>
            <person name="Zou P."/>
            <person name="Liu Y."/>
            <person name="Dai S."/>
            <person name="Zhou R."/>
        </authorList>
    </citation>
    <scope>NUCLEOTIDE SEQUENCE [LARGE SCALE GENOMIC DNA]</scope>
</reference>
<comment type="caution">
    <text evidence="1">The sequence shown here is derived from an EMBL/GenBank/DDBJ whole genome shotgun (WGS) entry which is preliminary data.</text>
</comment>
<dbReference type="Proteomes" id="UP001057402">
    <property type="component" value="Chromosome 7"/>
</dbReference>
<evidence type="ECO:0000313" key="1">
    <source>
        <dbReference type="EMBL" id="KAI4339737.1"/>
    </source>
</evidence>
<gene>
    <name evidence="1" type="ORF">MLD38_024646</name>
</gene>
<name>A0ACB9NVN1_9MYRT</name>
<evidence type="ECO:0000313" key="2">
    <source>
        <dbReference type="Proteomes" id="UP001057402"/>
    </source>
</evidence>
<accession>A0ACB9NVN1</accession>
<protein>
    <submittedName>
        <fullName evidence="1">Uncharacterized protein</fullName>
    </submittedName>
</protein>